<dbReference type="InterPro" id="IPR008978">
    <property type="entry name" value="HSP20-like_chaperone"/>
</dbReference>
<evidence type="ECO:0000256" key="4">
    <source>
        <dbReference type="PROSITE-ProRule" id="PRU00285"/>
    </source>
</evidence>
<evidence type="ECO:0000259" key="7">
    <source>
        <dbReference type="PROSITE" id="PS01031"/>
    </source>
</evidence>
<keyword evidence="2" id="KW-1003">Cell membrane</keyword>
<dbReference type="AlphaFoldDB" id="A0A6N2NH01"/>
<dbReference type="PANTHER" id="PTHR43670">
    <property type="entry name" value="HEAT SHOCK PROTEIN 26"/>
    <property type="match status" value="1"/>
</dbReference>
<feature type="transmembrane region" description="Helical" evidence="6">
    <location>
        <begin position="174"/>
        <end position="194"/>
    </location>
</feature>
<feature type="domain" description="SHSP" evidence="7">
    <location>
        <begin position="171"/>
        <end position="277"/>
    </location>
</feature>
<gene>
    <name evidence="8" type="ORF">SVIM_LOCUS509916</name>
</gene>
<dbReference type="Gene3D" id="2.60.40.790">
    <property type="match status" value="2"/>
</dbReference>
<organism evidence="8">
    <name type="scientific">Salix viminalis</name>
    <name type="common">Common osier</name>
    <name type="synonym">Basket willow</name>
    <dbReference type="NCBI Taxonomy" id="40686"/>
    <lineage>
        <taxon>Eukaryota</taxon>
        <taxon>Viridiplantae</taxon>
        <taxon>Streptophyta</taxon>
        <taxon>Embryophyta</taxon>
        <taxon>Tracheophyta</taxon>
        <taxon>Spermatophyta</taxon>
        <taxon>Magnoliopsida</taxon>
        <taxon>eudicotyledons</taxon>
        <taxon>Gunneridae</taxon>
        <taxon>Pentapetalae</taxon>
        <taxon>rosids</taxon>
        <taxon>fabids</taxon>
        <taxon>Malpighiales</taxon>
        <taxon>Salicaceae</taxon>
        <taxon>Saliceae</taxon>
        <taxon>Salix</taxon>
    </lineage>
</organism>
<feature type="transmembrane region" description="Helical" evidence="6">
    <location>
        <begin position="296"/>
        <end position="316"/>
    </location>
</feature>
<dbReference type="SUPFAM" id="SSF49764">
    <property type="entry name" value="HSP20-like chaperones"/>
    <property type="match status" value="2"/>
</dbReference>
<comment type="similarity">
    <text evidence="4 5">Belongs to the small heat shock protein (HSP20) family.</text>
</comment>
<reference evidence="8" key="1">
    <citation type="submission" date="2019-03" db="EMBL/GenBank/DDBJ databases">
        <authorList>
            <person name="Mank J."/>
            <person name="Almeida P."/>
        </authorList>
    </citation>
    <scope>NUCLEOTIDE SEQUENCE</scope>
    <source>
        <strain evidence="8">78183</strain>
    </source>
</reference>
<evidence type="ECO:0000256" key="3">
    <source>
        <dbReference type="ARBA" id="ARBA00022821"/>
    </source>
</evidence>
<keyword evidence="6" id="KW-1133">Transmembrane helix</keyword>
<accession>A0A6N2NH01</accession>
<evidence type="ECO:0000256" key="6">
    <source>
        <dbReference type="SAM" id="Phobius"/>
    </source>
</evidence>
<dbReference type="EMBL" id="CAADRP010002318">
    <property type="protein sequence ID" value="VFU66053.1"/>
    <property type="molecule type" value="Genomic_DNA"/>
</dbReference>
<dbReference type="GO" id="GO:0034605">
    <property type="term" value="P:cellular response to heat"/>
    <property type="evidence" value="ECO:0007669"/>
    <property type="project" value="TreeGrafter"/>
</dbReference>
<protein>
    <recommendedName>
        <fullName evidence="7">SHSP domain-containing protein</fullName>
    </recommendedName>
</protein>
<dbReference type="InterPro" id="IPR002068">
    <property type="entry name" value="A-crystallin/Hsp20_dom"/>
</dbReference>
<proteinExistence type="inferred from homology"/>
<evidence type="ECO:0000313" key="8">
    <source>
        <dbReference type="EMBL" id="VFU66053.1"/>
    </source>
</evidence>
<evidence type="ECO:0000256" key="2">
    <source>
        <dbReference type="ARBA" id="ARBA00022475"/>
    </source>
</evidence>
<dbReference type="GO" id="GO:0005886">
    <property type="term" value="C:plasma membrane"/>
    <property type="evidence" value="ECO:0007669"/>
    <property type="project" value="UniProtKB-SubCell"/>
</dbReference>
<dbReference type="GO" id="GO:0006952">
    <property type="term" value="P:defense response"/>
    <property type="evidence" value="ECO:0007669"/>
    <property type="project" value="UniProtKB-KW"/>
</dbReference>
<keyword evidence="6" id="KW-0812">Transmembrane</keyword>
<keyword evidence="6" id="KW-0472">Membrane</keyword>
<dbReference type="CDD" id="cd06464">
    <property type="entry name" value="ACD_sHsps-like"/>
    <property type="match status" value="2"/>
</dbReference>
<comment type="subcellular location">
    <subcellularLocation>
        <location evidence="1">Cell membrane</location>
        <topology evidence="1">Single-pass membrane protein</topology>
    </subcellularLocation>
</comment>
<sequence>MARSNVKPSYEDFEPYCKWRIEEGQKTLEVHLYGFRKEQVRVQVINGGNMIITGERRVDESRWTRFLKEIKVPKECNTNEIRARLSTGILYIVLPMKITLPSSKVSQENGPTKPTKINQDAVAKDTATENLDVAAENNKMAAENAAMLATSPTLRSFIMQLKDSFLRLEMRKKMGVNVAVAAVLTIALAVFVTFKQQFKKQHLRVLVEKPGVVTITGERPLAGTRRSRFRKQIKIPKNCKTEEIRATLGCGVLQIRLPKQTPAFPESNTTSSSMPSSYLLDIQSSSSRHTEVITKLALQVLAGVLAVMVASGAYAYHHCGHAW</sequence>
<evidence type="ECO:0000256" key="1">
    <source>
        <dbReference type="ARBA" id="ARBA00004162"/>
    </source>
</evidence>
<keyword evidence="3" id="KW-0611">Plant defense</keyword>
<feature type="domain" description="SHSP" evidence="7">
    <location>
        <begin position="7"/>
        <end position="111"/>
    </location>
</feature>
<dbReference type="PROSITE" id="PS01031">
    <property type="entry name" value="SHSP"/>
    <property type="match status" value="2"/>
</dbReference>
<dbReference type="Pfam" id="PF00011">
    <property type="entry name" value="HSP20"/>
    <property type="match status" value="2"/>
</dbReference>
<dbReference type="PANTHER" id="PTHR43670:SF118">
    <property type="entry name" value="HSP20_ALPHA CRYSTALLIN FAMILY PROTEIN"/>
    <property type="match status" value="1"/>
</dbReference>
<evidence type="ECO:0000256" key="5">
    <source>
        <dbReference type="RuleBase" id="RU003616"/>
    </source>
</evidence>
<name>A0A6N2NH01_SALVM</name>